<feature type="compositionally biased region" description="Polar residues" evidence="1">
    <location>
        <begin position="120"/>
        <end position="138"/>
    </location>
</feature>
<dbReference type="AlphaFoldDB" id="A0AAV9J8B1"/>
<sequence>MAGDGAPVFKRKRDVAFAVWKAMAPARKRSKPNTDSPIQQQQPDPGQPSQPTQQHGDGDEPRPKPAPAPAPVNTTKVGLSGAAASARPGSWYGGGSWRAKASPVAQIARESISVAKGATSEASSESLRRPSQSVSKSMRGSRKSIPLAAEATRVHATSDTGDKSRPRFPSEEKPKGGDGANETEEAKEQPPVTVDEPAPLPPEPPLIELNKDAESVHSTDTAATGAQSGAWFGWWSRPDGYGSDGDRVKEGTKKIEIEAEEASNTPLPGTPTVESADATHDDTAGTGTATEADVRNDVPAVKAAQWEGLQPEMSVNTGSSRSWFGLWSSAQNQQAVEEVQVSEQPPEQAPPPEVTVTAEPAAAEDVLKTEVAGKKADKKEADERPSSSGWAFWSTERTKDTAPTPGETQKEIGELAVADTPSQSHPEAAQFNEQSEQQQHTKADGKRTNSLLRPKRGRAEQAKDSPIDSTASSAANSKTQTPSVSQIPTPADTPPRDDSEAPKAVQRGKQPQNRPNDILPTFRDTYPEAPSPGYVERLSAYLAQTLHITPPLAPPNHVYRVSPSPVRVKRAVALGIHGFFPAPLIQKVLGQPTGTSIRFANYAAASIKAWCHENQPDVKDVEIEKVALEGEGHVADRVDTLWKLLLNWLSHLRQADFILIACHSQGVPVAFMLVAKLIQLGCLSPNVRLSLCAMAGINLGPFLDYKSRLFGGSALELFDFCDSESKVSKSYVEALDICLRHGVRVTFIGSIDDQLVSLESSLYAPLSHPYVNRAVFIDGRLHAPNFLTHLVVFALKLRNLGISDHGLLRELSVPLAGSLVGGDGHSRVYDDPAVYRLAIDFALESTDVSHPPPNVPAPATAAASLLAQDKAKERSVNAARRASLLGYPPTLASANSIRRGSLSASSQLPGVAPVIAHYEPPQNGANVNPFYLPWAVRGMLGEDMVKIDEKLWSEVGELVKEFEEWRPTSKVLKDVRWRLEGVRSMV</sequence>
<feature type="compositionally biased region" description="Polar residues" evidence="1">
    <location>
        <begin position="218"/>
        <end position="227"/>
    </location>
</feature>
<evidence type="ECO:0000259" key="2">
    <source>
        <dbReference type="Pfam" id="PF26147"/>
    </source>
</evidence>
<feature type="compositionally biased region" description="Low complexity" evidence="1">
    <location>
        <begin position="354"/>
        <end position="364"/>
    </location>
</feature>
<accession>A0AAV9J8B1</accession>
<dbReference type="PANTHER" id="PTHR47349">
    <property type="entry name" value="CHROMOSOME 8, WHOLE GENOME SHOTGUN SEQUENCE"/>
    <property type="match status" value="1"/>
</dbReference>
<feature type="region of interest" description="Disordered" evidence="1">
    <location>
        <begin position="24"/>
        <end position="296"/>
    </location>
</feature>
<keyword evidence="4" id="KW-1185">Reference proteome</keyword>
<dbReference type="EMBL" id="JAVFHQ010000058">
    <property type="protein sequence ID" value="KAK4540992.1"/>
    <property type="molecule type" value="Genomic_DNA"/>
</dbReference>
<dbReference type="PANTHER" id="PTHR47349:SF1">
    <property type="entry name" value="AER328WP"/>
    <property type="match status" value="1"/>
</dbReference>
<reference evidence="3 4" key="1">
    <citation type="submission" date="2021-11" db="EMBL/GenBank/DDBJ databases">
        <title>Black yeast isolated from Biological Soil Crust.</title>
        <authorList>
            <person name="Kurbessoian T."/>
        </authorList>
    </citation>
    <scope>NUCLEOTIDE SEQUENCE [LARGE SCALE GENOMIC DNA]</scope>
    <source>
        <strain evidence="3 4">CCFEE 5522</strain>
    </source>
</reference>
<evidence type="ECO:0000256" key="1">
    <source>
        <dbReference type="SAM" id="MobiDB-lite"/>
    </source>
</evidence>
<feature type="compositionally biased region" description="Basic and acidic residues" evidence="1">
    <location>
        <begin position="457"/>
        <end position="466"/>
    </location>
</feature>
<dbReference type="InterPro" id="IPR058934">
    <property type="entry name" value="YMC020W-like"/>
</dbReference>
<feature type="domain" description="YMC020W-like alpha/beta hydrolase" evidence="2">
    <location>
        <begin position="519"/>
        <end position="854"/>
    </location>
</feature>
<evidence type="ECO:0000313" key="4">
    <source>
        <dbReference type="Proteomes" id="UP001324427"/>
    </source>
</evidence>
<feature type="compositionally biased region" description="Low complexity" evidence="1">
    <location>
        <begin position="37"/>
        <end position="54"/>
    </location>
</feature>
<feature type="compositionally biased region" description="Basic and acidic residues" evidence="1">
    <location>
        <begin position="160"/>
        <end position="176"/>
    </location>
</feature>
<feature type="compositionally biased region" description="Low complexity" evidence="1">
    <location>
        <begin position="333"/>
        <end position="346"/>
    </location>
</feature>
<evidence type="ECO:0000313" key="3">
    <source>
        <dbReference type="EMBL" id="KAK4540992.1"/>
    </source>
</evidence>
<protein>
    <recommendedName>
        <fullName evidence="2">YMC020W-like alpha/beta hydrolase domain-containing protein</fullName>
    </recommendedName>
</protein>
<feature type="compositionally biased region" description="Polar residues" evidence="1">
    <location>
        <begin position="467"/>
        <end position="488"/>
    </location>
</feature>
<proteinExistence type="predicted"/>
<feature type="region of interest" description="Disordered" evidence="1">
    <location>
        <begin position="329"/>
        <end position="530"/>
    </location>
</feature>
<dbReference type="Proteomes" id="UP001324427">
    <property type="component" value="Unassembled WGS sequence"/>
</dbReference>
<feature type="compositionally biased region" description="Polar residues" evidence="1">
    <location>
        <begin position="420"/>
        <end position="438"/>
    </location>
</feature>
<organism evidence="3 4">
    <name type="scientific">Oleoguttula mirabilis</name>
    <dbReference type="NCBI Taxonomy" id="1507867"/>
    <lineage>
        <taxon>Eukaryota</taxon>
        <taxon>Fungi</taxon>
        <taxon>Dikarya</taxon>
        <taxon>Ascomycota</taxon>
        <taxon>Pezizomycotina</taxon>
        <taxon>Dothideomycetes</taxon>
        <taxon>Dothideomycetidae</taxon>
        <taxon>Mycosphaerellales</taxon>
        <taxon>Teratosphaeriaceae</taxon>
        <taxon>Oleoguttula</taxon>
    </lineage>
</organism>
<feature type="compositionally biased region" description="Basic and acidic residues" evidence="1">
    <location>
        <begin position="365"/>
        <end position="385"/>
    </location>
</feature>
<dbReference type="InterPro" id="IPR058933">
    <property type="entry name" value="YMC020W-like_ab_hydrolase"/>
</dbReference>
<comment type="caution">
    <text evidence="3">The sequence shown here is derived from an EMBL/GenBank/DDBJ whole genome shotgun (WGS) entry which is preliminary data.</text>
</comment>
<feature type="compositionally biased region" description="Basic and acidic residues" evidence="1">
    <location>
        <begin position="244"/>
        <end position="257"/>
    </location>
</feature>
<gene>
    <name evidence="3" type="ORF">LTR36_008361</name>
</gene>
<dbReference type="Pfam" id="PF26147">
    <property type="entry name" value="AB_HYDROLASE_YMC0-YMC35"/>
    <property type="match status" value="1"/>
</dbReference>
<name>A0AAV9J8B1_9PEZI</name>